<dbReference type="KEGG" id="fcn:FN3523_1028"/>
<sequence>MNMSHIKIELRKKGITQKELAEKLGITTNAIQKWFKGETSPTMNRYLQILDILGITTGEAEMYKLGRTSTGNIIHSQRTVDGDITNLAVSNNKGIVGSNNSNIAFGKNSNVSINSDAPSNDGSLASIPVIKREDILDFKNAKRIDSVAMKLPADKHNKCFAFEYTGTDMRYDTNSMLPAYSYYSIDDGSKIFVDISKDAINSLTSGDLVVCIADNKVNVRVLYNDGYDTTLMPLNSIAQNKDQNKELSKNKIVGRVFLIRFDRSV</sequence>
<dbReference type="SUPFAM" id="SSF51306">
    <property type="entry name" value="LexA/Signal peptidase"/>
    <property type="match status" value="1"/>
</dbReference>
<dbReference type="Gene3D" id="2.10.109.10">
    <property type="entry name" value="Umud Fragment, subunit A"/>
    <property type="match status" value="1"/>
</dbReference>
<accession>F4BFT7</accession>
<dbReference type="InterPro" id="IPR036286">
    <property type="entry name" value="LexA/Signal_pep-like_sf"/>
</dbReference>
<dbReference type="SUPFAM" id="SSF47413">
    <property type="entry name" value="lambda repressor-like DNA-binding domains"/>
    <property type="match status" value="1"/>
</dbReference>
<dbReference type="SMART" id="SM00530">
    <property type="entry name" value="HTH_XRE"/>
    <property type="match status" value="1"/>
</dbReference>
<dbReference type="Pfam" id="PF00717">
    <property type="entry name" value="Peptidase_S24"/>
    <property type="match status" value="1"/>
</dbReference>
<dbReference type="Proteomes" id="UP000008303">
    <property type="component" value="Chromosome"/>
</dbReference>
<proteinExistence type="predicted"/>
<protein>
    <recommendedName>
        <fullName evidence="1">HTH cro/C1-type domain-containing protein</fullName>
    </recommendedName>
</protein>
<dbReference type="AlphaFoldDB" id="F4BFT7"/>
<evidence type="ECO:0000259" key="1">
    <source>
        <dbReference type="PROSITE" id="PS50943"/>
    </source>
</evidence>
<dbReference type="InterPro" id="IPR015927">
    <property type="entry name" value="Peptidase_S24_S26A/B/C"/>
</dbReference>
<dbReference type="GO" id="GO:0003677">
    <property type="term" value="F:DNA binding"/>
    <property type="evidence" value="ECO:0007669"/>
    <property type="project" value="InterPro"/>
</dbReference>
<evidence type="ECO:0000313" key="2">
    <source>
        <dbReference type="EMBL" id="AEE26331.1"/>
    </source>
</evidence>
<feature type="domain" description="HTH cro/C1-type" evidence="1">
    <location>
        <begin position="6"/>
        <end position="60"/>
    </location>
</feature>
<dbReference type="Gene3D" id="1.10.260.40">
    <property type="entry name" value="lambda repressor-like DNA-binding domains"/>
    <property type="match status" value="1"/>
</dbReference>
<dbReference type="InterPro" id="IPR001387">
    <property type="entry name" value="Cro/C1-type_HTH"/>
</dbReference>
<organism evidence="2 3">
    <name type="scientific">Francisella hispaniensis</name>
    <dbReference type="NCBI Taxonomy" id="622488"/>
    <lineage>
        <taxon>Bacteria</taxon>
        <taxon>Pseudomonadati</taxon>
        <taxon>Pseudomonadota</taxon>
        <taxon>Gammaproteobacteria</taxon>
        <taxon>Thiotrichales</taxon>
        <taxon>Francisellaceae</taxon>
        <taxon>Francisella</taxon>
    </lineage>
</organism>
<dbReference type="PROSITE" id="PS50943">
    <property type="entry name" value="HTH_CROC1"/>
    <property type="match status" value="1"/>
</dbReference>
<gene>
    <name evidence="2" type="ordered locus">FN3523_1028</name>
</gene>
<reference evidence="3" key="1">
    <citation type="journal article" date="2011" name="Appl. Environ. Microbiol.">
        <title>Common ancestry and novel genetic traits of Francisella novicida-like isolates from North America and Australia as revealed by comparative genomic analyses.</title>
        <authorList>
            <person name="Siddaramappa S."/>
            <person name="Challacombe J.F."/>
            <person name="Petersen J.M."/>
            <person name="Pillai S."/>
            <person name="Hogg G."/>
            <person name="Kuske C.R."/>
        </authorList>
    </citation>
    <scope>NUCLEOTIDE SEQUENCE [LARGE SCALE GENOMIC DNA]</scope>
    <source>
        <strain evidence="3">3523</strain>
    </source>
</reference>
<dbReference type="Pfam" id="PF01381">
    <property type="entry name" value="HTH_3"/>
    <property type="match status" value="1"/>
</dbReference>
<dbReference type="CDD" id="cd00093">
    <property type="entry name" value="HTH_XRE"/>
    <property type="match status" value="1"/>
</dbReference>
<dbReference type="InterPro" id="IPR010982">
    <property type="entry name" value="Lambda_DNA-bd_dom_sf"/>
</dbReference>
<dbReference type="EMBL" id="CP002558">
    <property type="protein sequence ID" value="AEE26331.1"/>
    <property type="molecule type" value="Genomic_DNA"/>
</dbReference>
<dbReference type="eggNOG" id="COG1974">
    <property type="taxonomic scope" value="Bacteria"/>
</dbReference>
<dbReference type="RefSeq" id="WP_014548329.1">
    <property type="nucleotide sequence ID" value="NC_017449.1"/>
</dbReference>
<name>F4BFT7_9GAMM</name>
<evidence type="ECO:0000313" key="3">
    <source>
        <dbReference type="Proteomes" id="UP000008303"/>
    </source>
</evidence>
<dbReference type="HOGENOM" id="CLU_1072642_0_0_6"/>
<dbReference type="PATRIC" id="fig|676032.3.peg.1035"/>